<proteinExistence type="predicted"/>
<sequence length="228" mass="25702">MKTNQKKGRLIGLLLLLIVVAGIPSVNLRGLSTSMAASPEFLNEVFQKSMQMRLAVLLDIVAGALWLVVAVILFPVIKQYKKGMALGFFGIWIVYFAVIIFSNISHLTLLSLSQEFIKAGATDMSHFGTLGLLKIEEYFWAHYMAIILYASAAWIFYYFLFKTQLVPRFLSAWGLIAISLPFIACWLTIFDISVSFYFFLQNGLHMIVLLLWLLVKGFNPTEKAVQSA</sequence>
<dbReference type="OrthoDB" id="1176146at2"/>
<evidence type="ECO:0000313" key="3">
    <source>
        <dbReference type="Proteomes" id="UP000276603"/>
    </source>
</evidence>
<dbReference type="Proteomes" id="UP000276603">
    <property type="component" value="Unassembled WGS sequence"/>
</dbReference>
<reference evidence="2 3" key="1">
    <citation type="submission" date="2018-10" db="EMBL/GenBank/DDBJ databases">
        <title>Ulvibacterium marinum gen. nov., sp. nov., a novel marine bacterium of the family Flavobacteriaceae, isolated from a culture of the green alga Ulva prolifera.</title>
        <authorList>
            <person name="Zhang Z."/>
        </authorList>
    </citation>
    <scope>NUCLEOTIDE SEQUENCE [LARGE SCALE GENOMIC DNA]</scope>
    <source>
        <strain evidence="2 3">CCMM003</strain>
    </source>
</reference>
<feature type="transmembrane region" description="Helical" evidence="1">
    <location>
        <begin position="172"/>
        <end position="190"/>
    </location>
</feature>
<keyword evidence="1" id="KW-1133">Transmembrane helix</keyword>
<evidence type="ECO:0000256" key="1">
    <source>
        <dbReference type="SAM" id="Phobius"/>
    </source>
</evidence>
<gene>
    <name evidence="2" type="ORF">D7Z94_11920</name>
</gene>
<name>A0A3B0CCT5_9FLAO</name>
<feature type="transmembrane region" description="Helical" evidence="1">
    <location>
        <begin position="196"/>
        <end position="215"/>
    </location>
</feature>
<feature type="transmembrane region" description="Helical" evidence="1">
    <location>
        <begin position="84"/>
        <end position="104"/>
    </location>
</feature>
<dbReference type="RefSeq" id="WP_120711762.1">
    <property type="nucleotide sequence ID" value="NZ_RBCJ01000002.1"/>
</dbReference>
<keyword evidence="3" id="KW-1185">Reference proteome</keyword>
<feature type="transmembrane region" description="Helical" evidence="1">
    <location>
        <begin position="54"/>
        <end position="77"/>
    </location>
</feature>
<evidence type="ECO:0000313" key="2">
    <source>
        <dbReference type="EMBL" id="RKN81607.1"/>
    </source>
</evidence>
<dbReference type="AlphaFoldDB" id="A0A3B0CCT5"/>
<keyword evidence="1" id="KW-0812">Transmembrane</keyword>
<dbReference type="EMBL" id="RBCJ01000002">
    <property type="protein sequence ID" value="RKN81607.1"/>
    <property type="molecule type" value="Genomic_DNA"/>
</dbReference>
<dbReference type="Pfam" id="PF14329">
    <property type="entry name" value="DUF4386"/>
    <property type="match status" value="1"/>
</dbReference>
<organism evidence="2 3">
    <name type="scientific">Ulvibacterium marinum</name>
    <dbReference type="NCBI Taxonomy" id="2419782"/>
    <lineage>
        <taxon>Bacteria</taxon>
        <taxon>Pseudomonadati</taxon>
        <taxon>Bacteroidota</taxon>
        <taxon>Flavobacteriia</taxon>
        <taxon>Flavobacteriales</taxon>
        <taxon>Flavobacteriaceae</taxon>
        <taxon>Ulvibacterium</taxon>
    </lineage>
</organism>
<comment type="caution">
    <text evidence="2">The sequence shown here is derived from an EMBL/GenBank/DDBJ whole genome shotgun (WGS) entry which is preliminary data.</text>
</comment>
<keyword evidence="1" id="KW-0472">Membrane</keyword>
<accession>A0A3B0CCT5</accession>
<protein>
    <submittedName>
        <fullName evidence="2">DUF4386 domain-containing protein</fullName>
    </submittedName>
</protein>
<feature type="transmembrane region" description="Helical" evidence="1">
    <location>
        <begin position="140"/>
        <end position="160"/>
    </location>
</feature>
<dbReference type="InterPro" id="IPR025495">
    <property type="entry name" value="DUF4386"/>
</dbReference>